<keyword evidence="4" id="KW-1185">Reference proteome</keyword>
<comment type="similarity">
    <text evidence="1">Belongs to the universal stress protein A family.</text>
</comment>
<sequence length="292" mass="32460">MNNILVPYDFDPQTDLAFDQAIHLARHTKSSIILLYVHEQQGFLSSLFSQEQNEEMLEKISDQMDAVAANMSFKSGVDISVRLEIGRIYSVIVDVARETGAEFIVMGTRSLESSVRDSNRMAGANTSRVIRSAHCPVITIGGRMHYDGCRTIMLPIDHHAETGQKVKWAIKLAGIYGAHVRVVAALSQEQKDRSREKIRRQVENVHDQIKNAGIICETEVLEVQAGEKDIVSALLDYANGKGDIDLIIIMTQQESAIVEFFVDSSAQEFIRRSDIPVMSVVPKETAAKLSGE</sequence>
<dbReference type="Gene3D" id="3.40.50.620">
    <property type="entry name" value="HUPs"/>
    <property type="match status" value="2"/>
</dbReference>
<evidence type="ECO:0000313" key="3">
    <source>
        <dbReference type="EMBL" id="GAP45099.1"/>
    </source>
</evidence>
<dbReference type="STRING" id="1678841.TBC1_12919"/>
<dbReference type="CDD" id="cd00293">
    <property type="entry name" value="USP-like"/>
    <property type="match status" value="2"/>
</dbReference>
<evidence type="ECO:0000259" key="2">
    <source>
        <dbReference type="Pfam" id="PF00582"/>
    </source>
</evidence>
<feature type="domain" description="UspA" evidence="2">
    <location>
        <begin position="150"/>
        <end position="279"/>
    </location>
</feature>
<accession>A0A0S7C267</accession>
<reference evidence="3" key="1">
    <citation type="journal article" date="2015" name="Genome Announc.">
        <title>Draft Genome Sequence of Bacteroidales Strain TBC1, a Novel Isolate from a Methanogenic Wastewater Treatment System.</title>
        <authorList>
            <person name="Tourlousse D.M."/>
            <person name="Matsuura N."/>
            <person name="Sun L."/>
            <person name="Toyonaga M."/>
            <person name="Kuroda K."/>
            <person name="Ohashi A."/>
            <person name="Cruz R."/>
            <person name="Yamaguchi T."/>
            <person name="Sekiguchi Y."/>
        </authorList>
    </citation>
    <scope>NUCLEOTIDE SEQUENCE [LARGE SCALE GENOMIC DNA]</scope>
    <source>
        <strain evidence="3">TBC1</strain>
    </source>
</reference>
<dbReference type="RefSeq" id="WP_062045201.1">
    <property type="nucleotide sequence ID" value="NZ_DF968183.1"/>
</dbReference>
<name>A0A0S7C267_9BACT</name>
<dbReference type="Proteomes" id="UP000053091">
    <property type="component" value="Unassembled WGS sequence"/>
</dbReference>
<dbReference type="InterPro" id="IPR014729">
    <property type="entry name" value="Rossmann-like_a/b/a_fold"/>
</dbReference>
<dbReference type="PANTHER" id="PTHR46268">
    <property type="entry name" value="STRESS RESPONSE PROTEIN NHAX"/>
    <property type="match status" value="1"/>
</dbReference>
<dbReference type="AlphaFoldDB" id="A0A0S7C267"/>
<gene>
    <name evidence="3" type="ORF">TBC1_12919</name>
</gene>
<dbReference type="InterPro" id="IPR006016">
    <property type="entry name" value="UspA"/>
</dbReference>
<dbReference type="OrthoDB" id="9788959at2"/>
<proteinExistence type="inferred from homology"/>
<dbReference type="SUPFAM" id="SSF52402">
    <property type="entry name" value="Adenine nucleotide alpha hydrolases-like"/>
    <property type="match status" value="2"/>
</dbReference>
<organism evidence="3">
    <name type="scientific">Lentimicrobium saccharophilum</name>
    <dbReference type="NCBI Taxonomy" id="1678841"/>
    <lineage>
        <taxon>Bacteria</taxon>
        <taxon>Pseudomonadati</taxon>
        <taxon>Bacteroidota</taxon>
        <taxon>Bacteroidia</taxon>
        <taxon>Bacteroidales</taxon>
        <taxon>Lentimicrobiaceae</taxon>
        <taxon>Lentimicrobium</taxon>
    </lineage>
</organism>
<evidence type="ECO:0000256" key="1">
    <source>
        <dbReference type="ARBA" id="ARBA00008791"/>
    </source>
</evidence>
<evidence type="ECO:0000313" key="4">
    <source>
        <dbReference type="Proteomes" id="UP000053091"/>
    </source>
</evidence>
<feature type="domain" description="UspA" evidence="2">
    <location>
        <begin position="2"/>
        <end position="139"/>
    </location>
</feature>
<dbReference type="EMBL" id="DF968183">
    <property type="protein sequence ID" value="GAP45099.1"/>
    <property type="molecule type" value="Genomic_DNA"/>
</dbReference>
<dbReference type="Pfam" id="PF00582">
    <property type="entry name" value="Usp"/>
    <property type="match status" value="2"/>
</dbReference>
<protein>
    <submittedName>
        <fullName evidence="3">Nucleotide-binding universal stress protein, UspA family</fullName>
    </submittedName>
</protein>
<dbReference type="PANTHER" id="PTHR46268:SF6">
    <property type="entry name" value="UNIVERSAL STRESS PROTEIN UP12"/>
    <property type="match status" value="1"/>
</dbReference>